<feature type="region of interest" description="Disordered" evidence="1">
    <location>
        <begin position="859"/>
        <end position="925"/>
    </location>
</feature>
<feature type="compositionally biased region" description="Low complexity" evidence="1">
    <location>
        <begin position="865"/>
        <end position="879"/>
    </location>
</feature>
<dbReference type="Pfam" id="PF16000">
    <property type="entry name" value="CARMIL_C"/>
    <property type="match status" value="1"/>
</dbReference>
<dbReference type="STRING" id="6573.A0A210QUZ1"/>
<proteinExistence type="predicted"/>
<dbReference type="Gene3D" id="6.10.140.1850">
    <property type="match status" value="1"/>
</dbReference>
<dbReference type="PANTHER" id="PTHR24112">
    <property type="entry name" value="LEUCINE-RICH REPEAT, ISOFORM F-RELATED"/>
    <property type="match status" value="1"/>
</dbReference>
<dbReference type="InterPro" id="IPR001611">
    <property type="entry name" value="Leu-rich_rpt"/>
</dbReference>
<feature type="compositionally biased region" description="Pro residues" evidence="1">
    <location>
        <begin position="1221"/>
        <end position="1236"/>
    </location>
</feature>
<feature type="compositionally biased region" description="Basic and acidic residues" evidence="1">
    <location>
        <begin position="1101"/>
        <end position="1114"/>
    </location>
</feature>
<feature type="compositionally biased region" description="Basic and acidic residues" evidence="1">
    <location>
        <begin position="992"/>
        <end position="1008"/>
    </location>
</feature>
<feature type="compositionally biased region" description="Gly residues" evidence="1">
    <location>
        <begin position="1124"/>
        <end position="1135"/>
    </location>
</feature>
<dbReference type="InterPro" id="IPR051279">
    <property type="entry name" value="PP1-Reg/Actin-Interact_Protein"/>
</dbReference>
<gene>
    <name evidence="3" type="ORF">KP79_PYT13750</name>
</gene>
<evidence type="ECO:0000256" key="1">
    <source>
        <dbReference type="SAM" id="MobiDB-lite"/>
    </source>
</evidence>
<feature type="compositionally biased region" description="Polar residues" evidence="1">
    <location>
        <begin position="1010"/>
        <end position="1021"/>
    </location>
</feature>
<evidence type="ECO:0000259" key="2">
    <source>
        <dbReference type="Pfam" id="PF16000"/>
    </source>
</evidence>
<feature type="compositionally biased region" description="Basic and acidic residues" evidence="1">
    <location>
        <begin position="770"/>
        <end position="796"/>
    </location>
</feature>
<accession>A0A210QUZ1</accession>
<dbReference type="InterPro" id="IPR031943">
    <property type="entry name" value="CARMIL_C"/>
</dbReference>
<dbReference type="SMART" id="SM00368">
    <property type="entry name" value="LRR_RI"/>
    <property type="match status" value="4"/>
</dbReference>
<dbReference type="SUPFAM" id="SSF52047">
    <property type="entry name" value="RNI-like"/>
    <property type="match status" value="2"/>
</dbReference>
<dbReference type="OrthoDB" id="18598at2759"/>
<feature type="compositionally biased region" description="Basic and acidic residues" evidence="1">
    <location>
        <begin position="967"/>
        <end position="979"/>
    </location>
</feature>
<feature type="compositionally biased region" description="Basic and acidic residues" evidence="1">
    <location>
        <begin position="1211"/>
        <end position="1220"/>
    </location>
</feature>
<feature type="compositionally biased region" description="Low complexity" evidence="1">
    <location>
        <begin position="953"/>
        <end position="962"/>
    </location>
</feature>
<feature type="compositionally biased region" description="Low complexity" evidence="1">
    <location>
        <begin position="1237"/>
        <end position="1252"/>
    </location>
</feature>
<dbReference type="GO" id="GO:0034315">
    <property type="term" value="P:regulation of Arp2/3 complex-mediated actin nucleation"/>
    <property type="evidence" value="ECO:0007669"/>
    <property type="project" value="TreeGrafter"/>
</dbReference>
<dbReference type="GO" id="GO:0005886">
    <property type="term" value="C:plasma membrane"/>
    <property type="evidence" value="ECO:0007669"/>
    <property type="project" value="TreeGrafter"/>
</dbReference>
<feature type="compositionally biased region" description="Basic and acidic residues" evidence="1">
    <location>
        <begin position="1257"/>
        <end position="1269"/>
    </location>
</feature>
<evidence type="ECO:0000313" key="4">
    <source>
        <dbReference type="Proteomes" id="UP000242188"/>
    </source>
</evidence>
<comment type="caution">
    <text evidence="3">The sequence shown here is derived from an EMBL/GenBank/DDBJ whole genome shotgun (WGS) entry which is preliminary data.</text>
</comment>
<organism evidence="3 4">
    <name type="scientific">Mizuhopecten yessoensis</name>
    <name type="common">Japanese scallop</name>
    <name type="synonym">Patinopecten yessoensis</name>
    <dbReference type="NCBI Taxonomy" id="6573"/>
    <lineage>
        <taxon>Eukaryota</taxon>
        <taxon>Metazoa</taxon>
        <taxon>Spiralia</taxon>
        <taxon>Lophotrochozoa</taxon>
        <taxon>Mollusca</taxon>
        <taxon>Bivalvia</taxon>
        <taxon>Autobranchia</taxon>
        <taxon>Pteriomorphia</taxon>
        <taxon>Pectinida</taxon>
        <taxon>Pectinoidea</taxon>
        <taxon>Pectinidae</taxon>
        <taxon>Mizuhopecten</taxon>
    </lineage>
</organism>
<dbReference type="InterPro" id="IPR032675">
    <property type="entry name" value="LRR_dom_sf"/>
</dbReference>
<feature type="region of interest" description="Disordered" evidence="1">
    <location>
        <begin position="952"/>
        <end position="1319"/>
    </location>
</feature>
<feature type="compositionally biased region" description="Basic and acidic residues" evidence="1">
    <location>
        <begin position="1281"/>
        <end position="1290"/>
    </location>
</feature>
<dbReference type="EMBL" id="NEDP02001767">
    <property type="protein sequence ID" value="OWF52559.1"/>
    <property type="molecule type" value="Genomic_DNA"/>
</dbReference>
<feature type="domain" description="CARMIL C-terminal" evidence="2">
    <location>
        <begin position="678"/>
        <end position="973"/>
    </location>
</feature>
<dbReference type="Pfam" id="PF13516">
    <property type="entry name" value="LRR_6"/>
    <property type="match status" value="2"/>
</dbReference>
<dbReference type="GO" id="GO:0016477">
    <property type="term" value="P:cell migration"/>
    <property type="evidence" value="ECO:0007669"/>
    <property type="project" value="TreeGrafter"/>
</dbReference>
<dbReference type="Gene3D" id="3.80.10.10">
    <property type="entry name" value="Ribonuclease Inhibitor"/>
    <property type="match status" value="1"/>
</dbReference>
<dbReference type="GO" id="GO:0030027">
    <property type="term" value="C:lamellipodium"/>
    <property type="evidence" value="ECO:0007669"/>
    <property type="project" value="TreeGrafter"/>
</dbReference>
<feature type="compositionally biased region" description="Basic and acidic residues" evidence="1">
    <location>
        <begin position="1044"/>
        <end position="1086"/>
    </location>
</feature>
<sequence length="1319" mass="145042">MITHLAVSLRHIFPDFTIERLIKKIEVCPPERTKMMTDMTKNISKETGPCGGFTMMYACMCDYHSLPFRAEVEWDIDTIYLSQDSRELRLRDFDHLEARDLVPIIGALEHNTWFTKLDANDVKLTLEAQQSEVFKVMRRNAVINELCLSNSGISSDFVQKLSVALLSNSSTTLHSIDLSKNAIDDKAITHLIGSLGSLCRGLIRFDISHAKITGRGLNKVAETLTHNTVVGGKLQKLNMADNQAKGEDLQKLYHFLASPNTLTRLDLSGIDCALENLFGPLLRGCCATLTHLSLARNSFTSKKVKEVSPPPSWKQFFASVYDLQHLNLSGCKLPNEPLRELLLGIGSNINLSAVHLDLSSNELMSQGASVLESCIGNIACLKSLDLSNNGLDQSLISLLNWIGNNRALKHLAIGRNFDHIRPRNLPGVLDAIVQLIQDEDSHLASLSLADSKLKGSIATILNSLGSNLTLVEIDISGNNMGDFGARMLSKALQINTKLRTIMWDKNATTVQGFEDIAGALEKNYTLKKMPTPINDAGPALKQHPERTESALQKIEMLLQRNHSPQKYSSDQGFRMQQGFLVSSTQQMMDRLVVQNQDTVNALDRGNTEDFQSDMDMANSLIKDAGNSKQLLPQLQVIANKSLSTGNPVEACLKEMSDTLRQVLEKHMKKTVEDMFECTSNQCASVMANKELLSDLETNCAERSSLPKDFTKHILDSVETEIFNKLSELNLVVATHVSDKVMDEVIDSLSSSHKTLTNHLNVMKSSTSMKSQRESKKEDLEGKDVEEKLDEGKEKPDTGSQEKISLKVDSSPMPVSNRLEVVTKDSPVIDRRKSKYSRMTRPPTVIVGSTEDLTNSVLSRSDTIPEEPSSSLTSSVTSETIDLGNLGESGPKLFNPNKGRAKRQKNHQSRRPGVAPNVATNEPLQADEGLDTFFNRQTVKEHTVMAPVVEVTRSQSSKSVSAVKVKKEKSQKEKEKEPKKSGFAGLFGRKKKTSTDESAKSDKSPDRSKTKGSSPDRSSASSKVGGLFERNSKVRLSPFKNKKDKKADKSPDRNDKAVKEEESKVEKPAETEQKPAETVKEVSREPTPEPQVVREPSPEPQVEPKVEPEPEEPKQPKQALKPKFGLGGGKPMGFGGDMLQQMRQNKRFSSNNLLDGEDSPTATSPVGGPTASLPSPQTNGSPKVSMIASKPRPAPRNRRSEAEETIGTAGSGDRKSLDGKKPPPPLLKPRPPKPPNKPGSSPRSSSNQSSVSDDSLDGENKSTDGKKVEEGVVVDSKTLRMSMEDKIKKMGLDTGVPTQEIKRKSSSLPRDQSLPNMSKG</sequence>
<feature type="compositionally biased region" description="Basic residues" evidence="1">
    <location>
        <begin position="898"/>
        <end position="909"/>
    </location>
</feature>
<feature type="compositionally biased region" description="Polar residues" evidence="1">
    <location>
        <begin position="1305"/>
        <end position="1319"/>
    </location>
</feature>
<keyword evidence="4" id="KW-1185">Reference proteome</keyword>
<evidence type="ECO:0000313" key="3">
    <source>
        <dbReference type="EMBL" id="OWF52559.1"/>
    </source>
</evidence>
<reference evidence="3 4" key="1">
    <citation type="journal article" date="2017" name="Nat. Ecol. Evol.">
        <title>Scallop genome provides insights into evolution of bilaterian karyotype and development.</title>
        <authorList>
            <person name="Wang S."/>
            <person name="Zhang J."/>
            <person name="Jiao W."/>
            <person name="Li J."/>
            <person name="Xun X."/>
            <person name="Sun Y."/>
            <person name="Guo X."/>
            <person name="Huan P."/>
            <person name="Dong B."/>
            <person name="Zhang L."/>
            <person name="Hu X."/>
            <person name="Sun X."/>
            <person name="Wang J."/>
            <person name="Zhao C."/>
            <person name="Wang Y."/>
            <person name="Wang D."/>
            <person name="Huang X."/>
            <person name="Wang R."/>
            <person name="Lv J."/>
            <person name="Li Y."/>
            <person name="Zhang Z."/>
            <person name="Liu B."/>
            <person name="Lu W."/>
            <person name="Hui Y."/>
            <person name="Liang J."/>
            <person name="Zhou Z."/>
            <person name="Hou R."/>
            <person name="Li X."/>
            <person name="Liu Y."/>
            <person name="Li H."/>
            <person name="Ning X."/>
            <person name="Lin Y."/>
            <person name="Zhao L."/>
            <person name="Xing Q."/>
            <person name="Dou J."/>
            <person name="Li Y."/>
            <person name="Mao J."/>
            <person name="Guo H."/>
            <person name="Dou H."/>
            <person name="Li T."/>
            <person name="Mu C."/>
            <person name="Jiang W."/>
            <person name="Fu Q."/>
            <person name="Fu X."/>
            <person name="Miao Y."/>
            <person name="Liu J."/>
            <person name="Yu Q."/>
            <person name="Li R."/>
            <person name="Liao H."/>
            <person name="Li X."/>
            <person name="Kong Y."/>
            <person name="Jiang Z."/>
            <person name="Chourrout D."/>
            <person name="Li R."/>
            <person name="Bao Z."/>
        </authorList>
    </citation>
    <scope>NUCLEOTIDE SEQUENCE [LARGE SCALE GENOMIC DNA]</scope>
    <source>
        <strain evidence="3 4">PY_sf001</strain>
    </source>
</reference>
<dbReference type="PANTHER" id="PTHR24112:SF66">
    <property type="entry name" value="LEUCINE-RICH REPEAT, ISOFORM F"/>
    <property type="match status" value="1"/>
</dbReference>
<feature type="compositionally biased region" description="Polar residues" evidence="1">
    <location>
        <begin position="1171"/>
        <end position="1181"/>
    </location>
</feature>
<feature type="compositionally biased region" description="Polar residues" evidence="1">
    <location>
        <begin position="1140"/>
        <end position="1152"/>
    </location>
</feature>
<dbReference type="Proteomes" id="UP000242188">
    <property type="component" value="Unassembled WGS sequence"/>
</dbReference>
<protein>
    <submittedName>
        <fullName evidence="3">Leucine-rich repeat-containing protein 16A</fullName>
    </submittedName>
</protein>
<feature type="region of interest" description="Disordered" evidence="1">
    <location>
        <begin position="762"/>
        <end position="810"/>
    </location>
</feature>
<name>A0A210QUZ1_MIZYE</name>